<feature type="transmembrane region" description="Helical" evidence="9">
    <location>
        <begin position="81"/>
        <end position="101"/>
    </location>
</feature>
<dbReference type="Pfam" id="PF07885">
    <property type="entry name" value="Ion_trans_2"/>
    <property type="match status" value="1"/>
</dbReference>
<dbReference type="GO" id="GO:0022841">
    <property type="term" value="F:potassium ion leak channel activity"/>
    <property type="evidence" value="ECO:0007669"/>
    <property type="project" value="TreeGrafter"/>
</dbReference>
<keyword evidence="13" id="KW-1185">Reference proteome</keyword>
<dbReference type="SUPFAM" id="SSF81324">
    <property type="entry name" value="Voltage-gated potassium channels"/>
    <property type="match status" value="1"/>
</dbReference>
<dbReference type="PANTHER" id="PTHR11003:SF325">
    <property type="entry name" value="POTASSIUM CHANNEL DOMAIN-CONTAINING PROTEIN"/>
    <property type="match status" value="1"/>
</dbReference>
<keyword evidence="3 9" id="KW-0812">Transmembrane</keyword>
<dbReference type="InterPro" id="IPR013099">
    <property type="entry name" value="K_chnl_dom"/>
</dbReference>
<dbReference type="VEuPathDB" id="VectorBase:ASIC011848"/>
<feature type="domain" description="Potassium channel" evidence="10">
    <location>
        <begin position="62"/>
        <end position="132"/>
    </location>
</feature>
<evidence type="ECO:0000256" key="1">
    <source>
        <dbReference type="ARBA" id="ARBA00004141"/>
    </source>
</evidence>
<keyword evidence="5" id="KW-0406">Ion transport</keyword>
<dbReference type="EMBL" id="ATLV01019262">
    <property type="status" value="NOT_ANNOTATED_CDS"/>
    <property type="molecule type" value="Genomic_DNA"/>
</dbReference>
<reference evidence="11 13" key="1">
    <citation type="journal article" date="2014" name="BMC Genomics">
        <title>Genome sequence of Anopheles sinensis provides insight into genetics basis of mosquito competence for malaria parasites.</title>
        <authorList>
            <person name="Zhou D."/>
            <person name="Zhang D."/>
            <person name="Ding G."/>
            <person name="Shi L."/>
            <person name="Hou Q."/>
            <person name="Ye Y."/>
            <person name="Xu Y."/>
            <person name="Zhou H."/>
            <person name="Xiong C."/>
            <person name="Li S."/>
            <person name="Yu J."/>
            <person name="Hong S."/>
            <person name="Yu X."/>
            <person name="Zou P."/>
            <person name="Chen C."/>
            <person name="Chang X."/>
            <person name="Wang W."/>
            <person name="Lv Y."/>
            <person name="Sun Y."/>
            <person name="Ma L."/>
            <person name="Shen B."/>
            <person name="Zhu C."/>
        </authorList>
    </citation>
    <scope>NUCLEOTIDE SEQUENCE [LARGE SCALE GENOMIC DNA]</scope>
</reference>
<keyword evidence="7" id="KW-0407">Ion channel</keyword>
<dbReference type="OrthoDB" id="297496at2759"/>
<evidence type="ECO:0000313" key="13">
    <source>
        <dbReference type="Proteomes" id="UP000030765"/>
    </source>
</evidence>
<feature type="transmembrane region" description="Helical" evidence="9">
    <location>
        <begin position="107"/>
        <end position="130"/>
    </location>
</feature>
<keyword evidence="6 9" id="KW-0472">Membrane</keyword>
<evidence type="ECO:0000256" key="2">
    <source>
        <dbReference type="ARBA" id="ARBA00022448"/>
    </source>
</evidence>
<evidence type="ECO:0000256" key="3">
    <source>
        <dbReference type="ARBA" id="ARBA00022692"/>
    </source>
</evidence>
<evidence type="ECO:0000313" key="11">
    <source>
        <dbReference type="EMBL" id="KFB44017.1"/>
    </source>
</evidence>
<evidence type="ECO:0000256" key="8">
    <source>
        <dbReference type="SAM" id="MobiDB-lite"/>
    </source>
</evidence>
<accession>A0A084W1C3</accession>
<evidence type="ECO:0000256" key="4">
    <source>
        <dbReference type="ARBA" id="ARBA00022989"/>
    </source>
</evidence>
<dbReference type="InterPro" id="IPR003280">
    <property type="entry name" value="2pore_dom_K_chnl"/>
</dbReference>
<evidence type="ECO:0000256" key="6">
    <source>
        <dbReference type="ARBA" id="ARBA00023136"/>
    </source>
</evidence>
<dbReference type="GO" id="GO:0030322">
    <property type="term" value="P:stabilization of membrane potential"/>
    <property type="evidence" value="ECO:0007669"/>
    <property type="project" value="TreeGrafter"/>
</dbReference>
<evidence type="ECO:0000256" key="5">
    <source>
        <dbReference type="ARBA" id="ARBA00023065"/>
    </source>
</evidence>
<evidence type="ECO:0000313" key="12">
    <source>
        <dbReference type="EnsemblMetazoa" id="ASIC011848-PA"/>
    </source>
</evidence>
<dbReference type="Proteomes" id="UP000030765">
    <property type="component" value="Unassembled WGS sequence"/>
</dbReference>
<dbReference type="VEuPathDB" id="VectorBase:ASIS019935"/>
<sequence>MSSKANELQKRSQHQNYQRNWSHGGPLHDPCNYTLNSHGLRNGIPGSKQTQSVVPISVCIMILICYVTLGAVIFHKLQPWGVLESLYFCFTSLGTIGFGDLMPKGNIAQYAASAYIIIGMAVVAMCFSLIQTELIIWLKKFTIPESLPSSTEDVALVSQLNDIVPNEYNSLPRRSNAFHRNTPTRRSTGIMENHMEYFVPRSVSEFNLSGVGDLALPPPKRSIVTQHAASSTMIAVSKPREKMVTFEDESKCLHGIPTTPRKTNLPSDVFI</sequence>
<keyword evidence="2" id="KW-0813">Transport</keyword>
<dbReference type="EnsemblMetazoa" id="ASIC011848-RA">
    <property type="protein sequence ID" value="ASIC011848-PA"/>
    <property type="gene ID" value="ASIC011848"/>
</dbReference>
<evidence type="ECO:0000256" key="7">
    <source>
        <dbReference type="ARBA" id="ARBA00023303"/>
    </source>
</evidence>
<feature type="region of interest" description="Disordered" evidence="8">
    <location>
        <begin position="1"/>
        <end position="22"/>
    </location>
</feature>
<dbReference type="GO" id="GO:0005886">
    <property type="term" value="C:plasma membrane"/>
    <property type="evidence" value="ECO:0007669"/>
    <property type="project" value="TreeGrafter"/>
</dbReference>
<dbReference type="GO" id="GO:0015271">
    <property type="term" value="F:outward rectifier potassium channel activity"/>
    <property type="evidence" value="ECO:0007669"/>
    <property type="project" value="TreeGrafter"/>
</dbReference>
<name>A0A084W1C3_ANOSI</name>
<dbReference type="AlphaFoldDB" id="A0A084W1C3"/>
<evidence type="ECO:0000259" key="10">
    <source>
        <dbReference type="Pfam" id="PF07885"/>
    </source>
</evidence>
<organism evidence="12 13">
    <name type="scientific">Anopheles sinensis</name>
    <name type="common">Mosquito</name>
    <dbReference type="NCBI Taxonomy" id="74873"/>
    <lineage>
        <taxon>Eukaryota</taxon>
        <taxon>Metazoa</taxon>
        <taxon>Ecdysozoa</taxon>
        <taxon>Arthropoda</taxon>
        <taxon>Hexapoda</taxon>
        <taxon>Insecta</taxon>
        <taxon>Pterygota</taxon>
        <taxon>Neoptera</taxon>
        <taxon>Endopterygota</taxon>
        <taxon>Diptera</taxon>
        <taxon>Nematocera</taxon>
        <taxon>Culicoidea</taxon>
        <taxon>Culicidae</taxon>
        <taxon>Anophelinae</taxon>
        <taxon>Anopheles</taxon>
    </lineage>
</organism>
<dbReference type="Gene3D" id="1.10.287.70">
    <property type="match status" value="1"/>
</dbReference>
<keyword evidence="4 9" id="KW-1133">Transmembrane helix</keyword>
<dbReference type="PANTHER" id="PTHR11003">
    <property type="entry name" value="POTASSIUM CHANNEL, SUBFAMILY K"/>
    <property type="match status" value="1"/>
</dbReference>
<dbReference type="EMBL" id="KE525266">
    <property type="protein sequence ID" value="KFB44017.1"/>
    <property type="molecule type" value="Genomic_DNA"/>
</dbReference>
<comment type="subcellular location">
    <subcellularLocation>
        <location evidence="1">Membrane</location>
        <topology evidence="1">Multi-pass membrane protein</topology>
    </subcellularLocation>
</comment>
<gene>
    <name evidence="11" type="ORF">ZHAS_00011848</name>
</gene>
<protein>
    <submittedName>
        <fullName evidence="12">Ion_trans_2 domain-containing protein</fullName>
    </submittedName>
</protein>
<proteinExistence type="predicted"/>
<feature type="transmembrane region" description="Helical" evidence="9">
    <location>
        <begin position="53"/>
        <end position="74"/>
    </location>
</feature>
<reference evidence="12" key="2">
    <citation type="submission" date="2020-05" db="UniProtKB">
        <authorList>
            <consortium name="EnsemblMetazoa"/>
        </authorList>
    </citation>
    <scope>IDENTIFICATION</scope>
</reference>
<evidence type="ECO:0000256" key="9">
    <source>
        <dbReference type="SAM" id="Phobius"/>
    </source>
</evidence>